<dbReference type="Proteomes" id="UP000238196">
    <property type="component" value="Unassembled WGS sequence"/>
</dbReference>
<accession>A0A2S5KX45</accession>
<dbReference type="Pfam" id="PF19875">
    <property type="entry name" value="DUF6348"/>
    <property type="match status" value="1"/>
</dbReference>
<dbReference type="AlphaFoldDB" id="A0A2S5KX45"/>
<name>A0A2S5KX45_9PROT</name>
<evidence type="ECO:0000313" key="2">
    <source>
        <dbReference type="Proteomes" id="UP000238196"/>
    </source>
</evidence>
<dbReference type="OrthoDB" id="9155428at2"/>
<gene>
    <name evidence="1" type="ORF">C4K68_00795</name>
</gene>
<protein>
    <submittedName>
        <fullName evidence="1">Uncharacterized protein</fullName>
    </submittedName>
</protein>
<proteinExistence type="predicted"/>
<reference evidence="1 2" key="1">
    <citation type="submission" date="2018-02" db="EMBL/GenBank/DDBJ databases">
        <title>novel marine gammaproteobacteria from coastal saline agro ecosystem.</title>
        <authorList>
            <person name="Krishnan R."/>
            <person name="Ramesh Kumar N."/>
        </authorList>
    </citation>
    <scope>NUCLEOTIDE SEQUENCE [LARGE SCALE GENOMIC DNA]</scope>
    <source>
        <strain evidence="1 2">228</strain>
    </source>
</reference>
<dbReference type="EMBL" id="PRLP01000003">
    <property type="protein sequence ID" value="PPC79275.1"/>
    <property type="molecule type" value="Genomic_DNA"/>
</dbReference>
<organism evidence="1 2">
    <name type="scientific">Proteobacteria bacterium 228</name>
    <dbReference type="NCBI Taxonomy" id="2083153"/>
    <lineage>
        <taxon>Bacteria</taxon>
        <taxon>Pseudomonadati</taxon>
        <taxon>Pseudomonadota</taxon>
    </lineage>
</organism>
<sequence>MEPISLLEELSELMSAHNIKFHIVGEWITPYGKLPAIRATWYPREENGRLEIDVLLEDRRIINECFAGIGAGRSGLNDALQNFCVNSFHVLLASFWEINDPDQVMTECWNIAGKEYTAYIGNFGTRGNASAGVGTKIPAGLFEAIEKAIKSEPLSDQYSWFRCFFCDLSGEHTFEALKNNEVWESGMQALQSLPWVKTNGYYSVRIFLLLRENE</sequence>
<dbReference type="InterPro" id="IPR045929">
    <property type="entry name" value="DUF6348"/>
</dbReference>
<comment type="caution">
    <text evidence="1">The sequence shown here is derived from an EMBL/GenBank/DDBJ whole genome shotgun (WGS) entry which is preliminary data.</text>
</comment>
<evidence type="ECO:0000313" key="1">
    <source>
        <dbReference type="EMBL" id="PPC79275.1"/>
    </source>
</evidence>